<dbReference type="AlphaFoldDB" id="A0A0E9XVU2"/>
<name>A0A0E9XVU2_ANGAN</name>
<proteinExistence type="predicted"/>
<protein>
    <submittedName>
        <fullName evidence="1">Uncharacterized protein</fullName>
    </submittedName>
</protein>
<accession>A0A0E9XVU2</accession>
<sequence>MLDRTLYPYADGLKAKLDPYIQGLESQLTALWESSAKSA</sequence>
<reference evidence="1" key="2">
    <citation type="journal article" date="2015" name="Fish Shellfish Immunol.">
        <title>Early steps in the European eel (Anguilla anguilla)-Vibrio vulnificus interaction in the gills: Role of the RtxA13 toxin.</title>
        <authorList>
            <person name="Callol A."/>
            <person name="Pajuelo D."/>
            <person name="Ebbesson L."/>
            <person name="Teles M."/>
            <person name="MacKenzie S."/>
            <person name="Amaro C."/>
        </authorList>
    </citation>
    <scope>NUCLEOTIDE SEQUENCE</scope>
</reference>
<organism evidence="1">
    <name type="scientific">Anguilla anguilla</name>
    <name type="common">European freshwater eel</name>
    <name type="synonym">Muraena anguilla</name>
    <dbReference type="NCBI Taxonomy" id="7936"/>
    <lineage>
        <taxon>Eukaryota</taxon>
        <taxon>Metazoa</taxon>
        <taxon>Chordata</taxon>
        <taxon>Craniata</taxon>
        <taxon>Vertebrata</taxon>
        <taxon>Euteleostomi</taxon>
        <taxon>Actinopterygii</taxon>
        <taxon>Neopterygii</taxon>
        <taxon>Teleostei</taxon>
        <taxon>Anguilliformes</taxon>
        <taxon>Anguillidae</taxon>
        <taxon>Anguilla</taxon>
    </lineage>
</organism>
<dbReference type="SUPFAM" id="SSF58113">
    <property type="entry name" value="Apolipoprotein A-I"/>
    <property type="match status" value="1"/>
</dbReference>
<reference evidence="1" key="1">
    <citation type="submission" date="2014-11" db="EMBL/GenBank/DDBJ databases">
        <authorList>
            <person name="Amaro Gonzalez C."/>
        </authorList>
    </citation>
    <scope>NUCLEOTIDE SEQUENCE</scope>
</reference>
<dbReference type="EMBL" id="GBXM01001740">
    <property type="protein sequence ID" value="JAI06838.1"/>
    <property type="molecule type" value="Transcribed_RNA"/>
</dbReference>
<evidence type="ECO:0000313" key="1">
    <source>
        <dbReference type="EMBL" id="JAI06838.1"/>
    </source>
</evidence>